<dbReference type="SUPFAM" id="SSF46689">
    <property type="entry name" value="Homeodomain-like"/>
    <property type="match status" value="1"/>
</dbReference>
<dbReference type="SUPFAM" id="SSF48498">
    <property type="entry name" value="Tetracyclin repressor-like, C-terminal domain"/>
    <property type="match status" value="1"/>
</dbReference>
<dbReference type="OrthoDB" id="4214267at2"/>
<dbReference type="GO" id="GO:0003700">
    <property type="term" value="F:DNA-binding transcription factor activity"/>
    <property type="evidence" value="ECO:0007669"/>
    <property type="project" value="TreeGrafter"/>
</dbReference>
<comment type="caution">
    <text evidence="4">The sequence shown here is derived from an EMBL/GenBank/DDBJ whole genome shotgun (WGS) entry which is preliminary data.</text>
</comment>
<feature type="DNA-binding region" description="H-T-H motif" evidence="2">
    <location>
        <begin position="30"/>
        <end position="49"/>
    </location>
</feature>
<name>A0A3A1TWE5_9MICO</name>
<dbReference type="InterPro" id="IPR036271">
    <property type="entry name" value="Tet_transcr_reg_TetR-rel_C_sf"/>
</dbReference>
<dbReference type="RefSeq" id="WP_119482873.1">
    <property type="nucleotide sequence ID" value="NZ_QXTG01000002.1"/>
</dbReference>
<dbReference type="PANTHER" id="PTHR30055:SF200">
    <property type="entry name" value="HTH-TYPE TRANSCRIPTIONAL REPRESSOR BDCR"/>
    <property type="match status" value="1"/>
</dbReference>
<dbReference type="Pfam" id="PF00440">
    <property type="entry name" value="TetR_N"/>
    <property type="match status" value="1"/>
</dbReference>
<dbReference type="InterPro" id="IPR001647">
    <property type="entry name" value="HTH_TetR"/>
</dbReference>
<protein>
    <submittedName>
        <fullName evidence="4">TetR/AcrR family transcriptional regulator</fullName>
    </submittedName>
</protein>
<evidence type="ECO:0000256" key="1">
    <source>
        <dbReference type="ARBA" id="ARBA00023125"/>
    </source>
</evidence>
<feature type="domain" description="HTH tetR-type" evidence="3">
    <location>
        <begin position="7"/>
        <end position="67"/>
    </location>
</feature>
<keyword evidence="1 2" id="KW-0238">DNA-binding</keyword>
<proteinExistence type="predicted"/>
<dbReference type="PANTHER" id="PTHR30055">
    <property type="entry name" value="HTH-TYPE TRANSCRIPTIONAL REGULATOR RUTR"/>
    <property type="match status" value="1"/>
</dbReference>
<keyword evidence="5" id="KW-1185">Reference proteome</keyword>
<gene>
    <name evidence="4" type="ORF">D1781_14210</name>
</gene>
<dbReference type="AlphaFoldDB" id="A0A3A1TWE5"/>
<dbReference type="InterPro" id="IPR050109">
    <property type="entry name" value="HTH-type_TetR-like_transc_reg"/>
</dbReference>
<dbReference type="Proteomes" id="UP000265742">
    <property type="component" value="Unassembled WGS sequence"/>
</dbReference>
<evidence type="ECO:0000313" key="4">
    <source>
        <dbReference type="EMBL" id="RIX28563.1"/>
    </source>
</evidence>
<sequence length="196" mass="20932">MAERGASEVRRRLLAAATALFYAEGLRAVGVERIVEHARTTKVSFYRHFRSKDDLVVAYLRILAEAERAGMRMAIDAAGGDPHRALELLAEQLETAACATGFRGCAFINAAAEYPDAGSGVRRAVEEHRDRCRRLFEEMIGPLGLADPEGVAAALMLLRDGVMVSGYLDHRGALAASFLRSSRALTAAGAASAVGG</sequence>
<dbReference type="PRINTS" id="PR00455">
    <property type="entry name" value="HTHTETR"/>
</dbReference>
<organism evidence="4 5">
    <name type="scientific">Amnibacterium setariae</name>
    <dbReference type="NCBI Taxonomy" id="2306585"/>
    <lineage>
        <taxon>Bacteria</taxon>
        <taxon>Bacillati</taxon>
        <taxon>Actinomycetota</taxon>
        <taxon>Actinomycetes</taxon>
        <taxon>Micrococcales</taxon>
        <taxon>Microbacteriaceae</taxon>
        <taxon>Amnibacterium</taxon>
    </lineage>
</organism>
<evidence type="ECO:0000259" key="3">
    <source>
        <dbReference type="PROSITE" id="PS50977"/>
    </source>
</evidence>
<dbReference type="InterPro" id="IPR009057">
    <property type="entry name" value="Homeodomain-like_sf"/>
</dbReference>
<dbReference type="EMBL" id="QXTG01000002">
    <property type="protein sequence ID" value="RIX28563.1"/>
    <property type="molecule type" value="Genomic_DNA"/>
</dbReference>
<dbReference type="Gene3D" id="1.10.357.10">
    <property type="entry name" value="Tetracycline Repressor, domain 2"/>
    <property type="match status" value="1"/>
</dbReference>
<evidence type="ECO:0000313" key="5">
    <source>
        <dbReference type="Proteomes" id="UP000265742"/>
    </source>
</evidence>
<reference evidence="5" key="1">
    <citation type="submission" date="2018-09" db="EMBL/GenBank/DDBJ databases">
        <authorList>
            <person name="Kim I."/>
        </authorList>
    </citation>
    <scope>NUCLEOTIDE SEQUENCE [LARGE SCALE GENOMIC DNA]</scope>
    <source>
        <strain evidence="5">DD4a</strain>
    </source>
</reference>
<dbReference type="PROSITE" id="PS50977">
    <property type="entry name" value="HTH_TETR_2"/>
    <property type="match status" value="1"/>
</dbReference>
<accession>A0A3A1TWE5</accession>
<evidence type="ECO:0000256" key="2">
    <source>
        <dbReference type="PROSITE-ProRule" id="PRU00335"/>
    </source>
</evidence>
<dbReference type="GO" id="GO:0000976">
    <property type="term" value="F:transcription cis-regulatory region binding"/>
    <property type="evidence" value="ECO:0007669"/>
    <property type="project" value="TreeGrafter"/>
</dbReference>